<dbReference type="PANTHER" id="PTHR23506">
    <property type="entry name" value="GH10249P"/>
    <property type="match status" value="1"/>
</dbReference>
<evidence type="ECO:0000313" key="11">
    <source>
        <dbReference type="Proteomes" id="UP001174691"/>
    </source>
</evidence>
<comment type="subcellular location">
    <subcellularLocation>
        <location evidence="1">Membrane</location>
        <topology evidence="1">Multi-pass membrane protein</topology>
    </subcellularLocation>
</comment>
<dbReference type="AlphaFoldDB" id="A0AA38SCZ4"/>
<feature type="transmembrane region" description="Helical" evidence="8">
    <location>
        <begin position="173"/>
        <end position="195"/>
    </location>
</feature>
<feature type="transmembrane region" description="Helical" evidence="8">
    <location>
        <begin position="116"/>
        <end position="137"/>
    </location>
</feature>
<evidence type="ECO:0000256" key="1">
    <source>
        <dbReference type="ARBA" id="ARBA00004141"/>
    </source>
</evidence>
<evidence type="ECO:0000256" key="7">
    <source>
        <dbReference type="SAM" id="MobiDB-lite"/>
    </source>
</evidence>
<evidence type="ECO:0000313" key="10">
    <source>
        <dbReference type="EMBL" id="KAJ9164649.1"/>
    </source>
</evidence>
<comment type="similarity">
    <text evidence="2">Belongs to the major facilitator superfamily. Vesicular transporter family.</text>
</comment>
<evidence type="ECO:0000256" key="2">
    <source>
        <dbReference type="ARBA" id="ARBA00006829"/>
    </source>
</evidence>
<keyword evidence="6 8" id="KW-0472">Membrane</keyword>
<feature type="transmembrane region" description="Helical" evidence="8">
    <location>
        <begin position="41"/>
        <end position="64"/>
    </location>
</feature>
<dbReference type="Pfam" id="PF07690">
    <property type="entry name" value="MFS_1"/>
    <property type="match status" value="1"/>
</dbReference>
<dbReference type="InterPro" id="IPR036259">
    <property type="entry name" value="MFS_trans_sf"/>
</dbReference>
<keyword evidence="4 8" id="KW-0812">Transmembrane</keyword>
<feature type="transmembrane region" description="Helical" evidence="8">
    <location>
        <begin position="418"/>
        <end position="442"/>
    </location>
</feature>
<dbReference type="GO" id="GO:0016020">
    <property type="term" value="C:membrane"/>
    <property type="evidence" value="ECO:0007669"/>
    <property type="project" value="UniProtKB-SubCell"/>
</dbReference>
<gene>
    <name evidence="10" type="ORF">NKR19_g1153</name>
</gene>
<feature type="region of interest" description="Disordered" evidence="7">
    <location>
        <begin position="519"/>
        <end position="543"/>
    </location>
</feature>
<feature type="transmembrane region" description="Helical" evidence="8">
    <location>
        <begin position="143"/>
        <end position="161"/>
    </location>
</feature>
<dbReference type="Gene3D" id="1.20.1250.20">
    <property type="entry name" value="MFS general substrate transporter like domains"/>
    <property type="match status" value="1"/>
</dbReference>
<dbReference type="InterPro" id="IPR011701">
    <property type="entry name" value="MFS"/>
</dbReference>
<dbReference type="PRINTS" id="PR01035">
    <property type="entry name" value="TCRTETA"/>
</dbReference>
<dbReference type="InterPro" id="IPR020846">
    <property type="entry name" value="MFS_dom"/>
</dbReference>
<evidence type="ECO:0000259" key="9">
    <source>
        <dbReference type="PROSITE" id="PS50850"/>
    </source>
</evidence>
<keyword evidence="3" id="KW-0813">Transport</keyword>
<dbReference type="PANTHER" id="PTHR23506:SF23">
    <property type="entry name" value="GH10249P"/>
    <property type="match status" value="1"/>
</dbReference>
<feature type="transmembrane region" description="Helical" evidence="8">
    <location>
        <begin position="84"/>
        <end position="104"/>
    </location>
</feature>
<keyword evidence="11" id="KW-1185">Reference proteome</keyword>
<comment type="caution">
    <text evidence="10">The sequence shown here is derived from an EMBL/GenBank/DDBJ whole genome shotgun (WGS) entry which is preliminary data.</text>
</comment>
<feature type="transmembrane region" description="Helical" evidence="8">
    <location>
        <begin position="322"/>
        <end position="339"/>
    </location>
</feature>
<evidence type="ECO:0000256" key="5">
    <source>
        <dbReference type="ARBA" id="ARBA00022989"/>
    </source>
</evidence>
<feature type="compositionally biased region" description="Basic and acidic residues" evidence="7">
    <location>
        <begin position="533"/>
        <end position="543"/>
    </location>
</feature>
<dbReference type="SUPFAM" id="SSF103473">
    <property type="entry name" value="MFS general substrate transporter"/>
    <property type="match status" value="1"/>
</dbReference>
<sequence>MTTTKNRFRRVQQFFSGHGQDVSSPSSKPPYLLAYRSSTTFIVFTICLAIFTDILFYGLIVPVIPFSITVQAGVAEDQVQQWTAILLACYNITLCIGSPLVGFYADNTTSRRFPLLLGLLALAGSTLLLCLGKNIALLVVGRLLQGLSAAIVWSVGLALLADTMGRNIGYAMGYVGIAMSVGLLIAPVIGGAVYAAAGYYAVYYIAFAVIFCDIVLRLVLIEKKVARQWITDDEATPVAEAGHEASDINTSESEKAAGTPDMPIGDVEREAAGRRRSSKADSNNTSALPGERQTQGPDPSSESPVGEAGKHPHWELIKSRRILAALFGSVIEAGVMFSFDTVMPLFVKNTFNWKSTAAGLVFICVMIPGFIAPLVGLLADKYGARWPSLAGFVATVPLLVCLRFVTENSIGHKVLLGALLALLGLTLTFCNTPLMAEITYAIEEKEARRPGMWGEKGVYGIGYGLFTTAFALGGTAGSLLSGYVVAGPGWGTMTWALAIWAAVGIPVVALWVGGKTSKRLEGQGQGSEDDTAREESGSRRSAV</sequence>
<feature type="transmembrane region" description="Helical" evidence="8">
    <location>
        <begin position="463"/>
        <end position="486"/>
    </location>
</feature>
<feature type="transmembrane region" description="Helical" evidence="8">
    <location>
        <begin position="201"/>
        <end position="220"/>
    </location>
</feature>
<keyword evidence="5 8" id="KW-1133">Transmembrane helix</keyword>
<feature type="transmembrane region" description="Helical" evidence="8">
    <location>
        <begin position="492"/>
        <end position="512"/>
    </location>
</feature>
<reference evidence="10" key="1">
    <citation type="submission" date="2022-07" db="EMBL/GenBank/DDBJ databases">
        <title>Fungi with potential for degradation of polypropylene.</title>
        <authorList>
            <person name="Gostincar C."/>
        </authorList>
    </citation>
    <scope>NUCLEOTIDE SEQUENCE</scope>
    <source>
        <strain evidence="10">EXF-13287</strain>
    </source>
</reference>
<feature type="domain" description="Major facilitator superfamily (MFS) profile" evidence="9">
    <location>
        <begin position="42"/>
        <end position="516"/>
    </location>
</feature>
<protein>
    <submittedName>
        <fullName evidence="10">MFS general substrate transporter</fullName>
    </submittedName>
</protein>
<dbReference type="InterPro" id="IPR050930">
    <property type="entry name" value="MFS_Vesicular_Transporter"/>
</dbReference>
<dbReference type="GO" id="GO:0022857">
    <property type="term" value="F:transmembrane transporter activity"/>
    <property type="evidence" value="ECO:0007669"/>
    <property type="project" value="InterPro"/>
</dbReference>
<dbReference type="CDD" id="cd17325">
    <property type="entry name" value="MFS_MdtG_SLC18_like"/>
    <property type="match status" value="1"/>
</dbReference>
<proteinExistence type="inferred from homology"/>
<name>A0AA38SCZ4_9PEZI</name>
<dbReference type="InterPro" id="IPR001958">
    <property type="entry name" value="Tet-R_TetA/multi-R_MdtG-like"/>
</dbReference>
<organism evidence="10 11">
    <name type="scientific">Coniochaeta hoffmannii</name>
    <dbReference type="NCBI Taxonomy" id="91930"/>
    <lineage>
        <taxon>Eukaryota</taxon>
        <taxon>Fungi</taxon>
        <taxon>Dikarya</taxon>
        <taxon>Ascomycota</taxon>
        <taxon>Pezizomycotina</taxon>
        <taxon>Sordariomycetes</taxon>
        <taxon>Sordariomycetidae</taxon>
        <taxon>Coniochaetales</taxon>
        <taxon>Coniochaetaceae</taxon>
        <taxon>Coniochaeta</taxon>
    </lineage>
</organism>
<feature type="region of interest" description="Disordered" evidence="7">
    <location>
        <begin position="240"/>
        <end position="310"/>
    </location>
</feature>
<evidence type="ECO:0000256" key="3">
    <source>
        <dbReference type="ARBA" id="ARBA00022448"/>
    </source>
</evidence>
<feature type="transmembrane region" description="Helical" evidence="8">
    <location>
        <begin position="359"/>
        <end position="379"/>
    </location>
</feature>
<feature type="compositionally biased region" description="Polar residues" evidence="7">
    <location>
        <begin position="280"/>
        <end position="303"/>
    </location>
</feature>
<evidence type="ECO:0000256" key="4">
    <source>
        <dbReference type="ARBA" id="ARBA00022692"/>
    </source>
</evidence>
<accession>A0AA38SCZ4</accession>
<dbReference type="PROSITE" id="PS50850">
    <property type="entry name" value="MFS"/>
    <property type="match status" value="1"/>
</dbReference>
<evidence type="ECO:0000256" key="8">
    <source>
        <dbReference type="SAM" id="Phobius"/>
    </source>
</evidence>
<evidence type="ECO:0000256" key="6">
    <source>
        <dbReference type="ARBA" id="ARBA00023136"/>
    </source>
</evidence>
<dbReference type="EMBL" id="JANBVN010000010">
    <property type="protein sequence ID" value="KAJ9164649.1"/>
    <property type="molecule type" value="Genomic_DNA"/>
</dbReference>
<dbReference type="Proteomes" id="UP001174691">
    <property type="component" value="Unassembled WGS sequence"/>
</dbReference>
<feature type="transmembrane region" description="Helical" evidence="8">
    <location>
        <begin position="386"/>
        <end position="406"/>
    </location>
</feature>